<keyword evidence="2" id="KW-1185">Reference proteome</keyword>
<protein>
    <recommendedName>
        <fullName evidence="3">Lipoprotein</fullName>
    </recommendedName>
</protein>
<sequence>MKFYRCAILLPMFLVVSCSNQVEDAVEVSEFHLKSMKRVERESRVVRAEQMKRLRGAVSAKEQRERKGHYYTVSWKLGESGGVDPVRVVLLYQQAGTGAKVLKREQVFAANQTKGKCEFAIIGEPYQKNGRVLSWRTELYSGANLRASEQSYLWE</sequence>
<comment type="caution">
    <text evidence="1">The sequence shown here is derived from an EMBL/GenBank/DDBJ whole genome shotgun (WGS) entry which is preliminary data.</text>
</comment>
<accession>A0ABW4Z9C9</accession>
<dbReference type="Proteomes" id="UP001597389">
    <property type="component" value="Unassembled WGS sequence"/>
</dbReference>
<proteinExistence type="predicted"/>
<evidence type="ECO:0000313" key="2">
    <source>
        <dbReference type="Proteomes" id="UP001597389"/>
    </source>
</evidence>
<evidence type="ECO:0008006" key="3">
    <source>
        <dbReference type="Google" id="ProtNLM"/>
    </source>
</evidence>
<name>A0ABW4Z9C9_9BACT</name>
<organism evidence="1 2">
    <name type="scientific">Rubritalea tangerina</name>
    <dbReference type="NCBI Taxonomy" id="430798"/>
    <lineage>
        <taxon>Bacteria</taxon>
        <taxon>Pseudomonadati</taxon>
        <taxon>Verrucomicrobiota</taxon>
        <taxon>Verrucomicrobiia</taxon>
        <taxon>Verrucomicrobiales</taxon>
        <taxon>Rubritaleaceae</taxon>
        <taxon>Rubritalea</taxon>
    </lineage>
</organism>
<dbReference type="EMBL" id="JBHUJB010000028">
    <property type="protein sequence ID" value="MFD2158514.1"/>
    <property type="molecule type" value="Genomic_DNA"/>
</dbReference>
<reference evidence="2" key="1">
    <citation type="journal article" date="2019" name="Int. J. Syst. Evol. Microbiol.">
        <title>The Global Catalogue of Microorganisms (GCM) 10K type strain sequencing project: providing services to taxonomists for standard genome sequencing and annotation.</title>
        <authorList>
            <consortium name="The Broad Institute Genomics Platform"/>
            <consortium name="The Broad Institute Genome Sequencing Center for Infectious Disease"/>
            <person name="Wu L."/>
            <person name="Ma J."/>
        </authorList>
    </citation>
    <scope>NUCLEOTIDE SEQUENCE [LARGE SCALE GENOMIC DNA]</scope>
    <source>
        <strain evidence="2">CCUG 57942</strain>
    </source>
</reference>
<gene>
    <name evidence="1" type="ORF">ACFSW8_06365</name>
</gene>
<dbReference type="PROSITE" id="PS51257">
    <property type="entry name" value="PROKAR_LIPOPROTEIN"/>
    <property type="match status" value="1"/>
</dbReference>
<dbReference type="RefSeq" id="WP_377086602.1">
    <property type="nucleotide sequence ID" value="NZ_JBHSJL010000014.1"/>
</dbReference>
<evidence type="ECO:0000313" key="1">
    <source>
        <dbReference type="EMBL" id="MFD2158514.1"/>
    </source>
</evidence>